<reference evidence="1 2" key="1">
    <citation type="journal article" date="2015" name="PLoS ONE">
        <title>Lysis to Kill: Evaluation of the Lytic Abilities, and Genomics of Nine Bacteriophages Infective for Gordonia spp. and Their Potential Use in Activated Sludge Foam Biocontrol.</title>
        <authorList>
            <person name="Dyson Z.A."/>
            <person name="Tucci J."/>
            <person name="Seviour R.J."/>
            <person name="Petrovski S."/>
        </authorList>
    </citation>
    <scope>NUCLEOTIDE SEQUENCE [LARGE SCALE GENOMIC DNA]</scope>
</reference>
<dbReference type="Proteomes" id="UP000202743">
    <property type="component" value="Segment"/>
</dbReference>
<gene>
    <name evidence="1" type="ORF">GMA7_32</name>
</gene>
<name>A0A0K0N6B7_9CAUD</name>
<dbReference type="GeneID" id="26517392"/>
<keyword evidence="2" id="KW-1185">Reference proteome</keyword>
<dbReference type="OrthoDB" id="25412at10239"/>
<accession>A0A0K0N6B7</accession>
<dbReference type="KEGG" id="vg:26517392"/>
<proteinExistence type="predicted"/>
<evidence type="ECO:0000313" key="2">
    <source>
        <dbReference type="Proteomes" id="UP000202743"/>
    </source>
</evidence>
<dbReference type="RefSeq" id="YP_009189169.1">
    <property type="nucleotide sequence ID" value="NC_028673.1"/>
</dbReference>
<sequence length="110" mass="12262">MNDVVTLLLGGGLAATIIEAIKFVANFRQVRQRDEAAARVDSTAADVTAIGAWKDLWQTDSQRAKEFEKERNHERERGEKLIDLVQDAADLLPAADADAILDRLSVLRRF</sequence>
<evidence type="ECO:0000313" key="1">
    <source>
        <dbReference type="EMBL" id="AKJ72469.1"/>
    </source>
</evidence>
<dbReference type="EMBL" id="KR063278">
    <property type="protein sequence ID" value="AKJ72469.1"/>
    <property type="molecule type" value="Genomic_DNA"/>
</dbReference>
<organism evidence="1 2">
    <name type="scientific">Gordonia phage GMA7</name>
    <dbReference type="NCBI Taxonomy" id="1647286"/>
    <lineage>
        <taxon>Viruses</taxon>
        <taxon>Duplodnaviria</taxon>
        <taxon>Heunggongvirae</taxon>
        <taxon>Uroviricota</taxon>
        <taxon>Caudoviricetes</taxon>
        <taxon>Getseptimavirus</taxon>
        <taxon>Getseptimavirus GMA7</taxon>
    </lineage>
</organism>
<protein>
    <submittedName>
        <fullName evidence="1">Uncharacterized protein</fullName>
    </submittedName>
</protein>